<organism evidence="2 3">
    <name type="scientific">Anaerovirgula multivorans</name>
    <dbReference type="NCBI Taxonomy" id="312168"/>
    <lineage>
        <taxon>Bacteria</taxon>
        <taxon>Bacillati</taxon>
        <taxon>Bacillota</taxon>
        <taxon>Clostridia</taxon>
        <taxon>Peptostreptococcales</taxon>
        <taxon>Natronincolaceae</taxon>
        <taxon>Anaerovirgula</taxon>
    </lineage>
</organism>
<keyword evidence="2" id="KW-0808">Transferase</keyword>
<dbReference type="PANTHER" id="PTHR12526:SF625">
    <property type="entry name" value="PHOSPHATIDYLINOSITOL GLYCAN-CLASS A"/>
    <property type="match status" value="1"/>
</dbReference>
<dbReference type="GO" id="GO:0016757">
    <property type="term" value="F:glycosyltransferase activity"/>
    <property type="evidence" value="ECO:0007669"/>
    <property type="project" value="InterPro"/>
</dbReference>
<dbReference type="Gene3D" id="3.40.50.2000">
    <property type="entry name" value="Glycogen Phosphorylase B"/>
    <property type="match status" value="1"/>
</dbReference>
<gene>
    <name evidence="2" type="ORF">SAMN05446037_100120</name>
</gene>
<keyword evidence="3" id="KW-1185">Reference proteome</keyword>
<dbReference type="Proteomes" id="UP000198304">
    <property type="component" value="Unassembled WGS sequence"/>
</dbReference>
<dbReference type="PANTHER" id="PTHR12526">
    <property type="entry name" value="GLYCOSYLTRANSFERASE"/>
    <property type="match status" value="1"/>
</dbReference>
<dbReference type="RefSeq" id="WP_089280825.1">
    <property type="nucleotide sequence ID" value="NZ_FZOJ01000001.1"/>
</dbReference>
<dbReference type="AlphaFoldDB" id="A0A238ZQP3"/>
<dbReference type="InterPro" id="IPR001296">
    <property type="entry name" value="Glyco_trans_1"/>
</dbReference>
<evidence type="ECO:0000259" key="1">
    <source>
        <dbReference type="Pfam" id="PF00534"/>
    </source>
</evidence>
<reference evidence="2 3" key="1">
    <citation type="submission" date="2017-06" db="EMBL/GenBank/DDBJ databases">
        <authorList>
            <person name="Kim H.J."/>
            <person name="Triplett B.A."/>
        </authorList>
    </citation>
    <scope>NUCLEOTIDE SEQUENCE [LARGE SCALE GENOMIC DNA]</scope>
    <source>
        <strain evidence="2 3">SCA</strain>
    </source>
</reference>
<name>A0A238ZQP3_9FIRM</name>
<protein>
    <submittedName>
        <fullName evidence="2">Glycosyltransferase involved in cell wall bisynthesis</fullName>
    </submittedName>
</protein>
<dbReference type="Pfam" id="PF00534">
    <property type="entry name" value="Glycos_transf_1"/>
    <property type="match status" value="1"/>
</dbReference>
<evidence type="ECO:0000313" key="2">
    <source>
        <dbReference type="EMBL" id="SNR85361.1"/>
    </source>
</evidence>
<evidence type="ECO:0000313" key="3">
    <source>
        <dbReference type="Proteomes" id="UP000198304"/>
    </source>
</evidence>
<proteinExistence type="predicted"/>
<sequence length="342" mass="39766">MSFTNPKVVHVPLEIAGQVGLICEFLREAGYKAFGFNYFDNYLKYESIFQTEAYELIKVLEKFIDHYDIFHFHNGYSVMEDYRDICMIKKAGKKMIMHHRGNDVRFETLARKGKNYINPYVNTANYLSDEVISRNLKFFAETMDAAIVQDYELYQYVIDYYQERGKPVYVLPRLINNKIIQPFYPKTDAKSPIIVHAPTHRGFKGSDIIEATINRLKQEKSLVYINIEGKSHKEALKCYQQADIVIDQILCGAYGNVSVEAMALGKAVICYIRPDLMKMYPDDLPIVSANPDNLYDQLKKLVEDSEKRHEIGKEGRRYVEKYHEGSKVIKQLISIYENLLRG</sequence>
<accession>A0A238ZQP3</accession>
<dbReference type="EMBL" id="FZOJ01000001">
    <property type="protein sequence ID" value="SNR85361.1"/>
    <property type="molecule type" value="Genomic_DNA"/>
</dbReference>
<dbReference type="SUPFAM" id="SSF53756">
    <property type="entry name" value="UDP-Glycosyltransferase/glycogen phosphorylase"/>
    <property type="match status" value="1"/>
</dbReference>
<dbReference type="OrthoDB" id="9809622at2"/>
<feature type="domain" description="Glycosyl transferase family 1" evidence="1">
    <location>
        <begin position="229"/>
        <end position="317"/>
    </location>
</feature>